<dbReference type="PRINTS" id="PR01021">
    <property type="entry name" value="OMPADOMAIN"/>
</dbReference>
<dbReference type="NCBIfam" id="TIGR02802">
    <property type="entry name" value="Pal_lipo"/>
    <property type="match status" value="1"/>
</dbReference>
<evidence type="ECO:0000256" key="3">
    <source>
        <dbReference type="ARBA" id="ARBA00023136"/>
    </source>
</evidence>
<comment type="caution">
    <text evidence="12">The sequence shown here is derived from an EMBL/GenBank/DDBJ whole genome shotgun (WGS) entry which is preliminary data.</text>
</comment>
<dbReference type="HAMAP" id="MF_02204">
    <property type="entry name" value="Pal"/>
    <property type="match status" value="1"/>
</dbReference>
<dbReference type="InterPro" id="IPR036737">
    <property type="entry name" value="OmpA-like_sf"/>
</dbReference>
<keyword evidence="6 8" id="KW-0449">Lipoprotein</keyword>
<feature type="signal peptide" evidence="10">
    <location>
        <begin position="1"/>
        <end position="16"/>
    </location>
</feature>
<comment type="similarity">
    <text evidence="8">Belongs to the Pal lipoprotein family.</text>
</comment>
<dbReference type="PROSITE" id="PS51123">
    <property type="entry name" value="OMPA_2"/>
    <property type="match status" value="1"/>
</dbReference>
<dbReference type="Pfam" id="PF00691">
    <property type="entry name" value="OmpA"/>
    <property type="match status" value="1"/>
</dbReference>
<proteinExistence type="inferred from homology"/>
<evidence type="ECO:0000259" key="11">
    <source>
        <dbReference type="PROSITE" id="PS51123"/>
    </source>
</evidence>
<keyword evidence="7 8" id="KW-0131">Cell cycle</keyword>
<evidence type="ECO:0000256" key="7">
    <source>
        <dbReference type="ARBA" id="ARBA00023306"/>
    </source>
</evidence>
<keyword evidence="13" id="KW-1185">Reference proteome</keyword>
<evidence type="ECO:0000313" key="12">
    <source>
        <dbReference type="EMBL" id="MFD2263624.1"/>
    </source>
</evidence>
<evidence type="ECO:0000256" key="2">
    <source>
        <dbReference type="ARBA" id="ARBA00022729"/>
    </source>
</evidence>
<feature type="compositionally biased region" description="Gly residues" evidence="9">
    <location>
        <begin position="24"/>
        <end position="41"/>
    </location>
</feature>
<dbReference type="InterPro" id="IPR006665">
    <property type="entry name" value="OmpA-like"/>
</dbReference>
<gene>
    <name evidence="8 12" type="primary">pal</name>
    <name evidence="12" type="ORF">ACFSM5_12055</name>
</gene>
<keyword evidence="2 8" id="KW-0732">Signal</keyword>
<dbReference type="RefSeq" id="WP_379876648.1">
    <property type="nucleotide sequence ID" value="NZ_JBHUIP010000012.1"/>
</dbReference>
<protein>
    <recommendedName>
        <fullName evidence="8">Peptidoglycan-associated lipoprotein</fullName>
        <shortName evidence="8">PAL</shortName>
    </recommendedName>
</protein>
<dbReference type="InterPro" id="IPR006690">
    <property type="entry name" value="OMPA-like_CS"/>
</dbReference>
<keyword evidence="4 8" id="KW-0564">Palmitate</keyword>
<sequence length="182" mass="18997">MIRRLLLVAAASLALAACSDPEGTNGGGGGNNAPITGGGGMGSSPISGGALGSLTPQQLAAAKADWAQNFQASGRDRVFFGTDSISIDGPAQGVLTQQAEWLRRNPGVRFMVEGHADERGTREYNLALGARRAQAARDYLVSLGIAENRLETVSYGKERPDSLGNNDSVWARNRRGVSVPTS</sequence>
<name>A0ABW5DUY5_9PROT</name>
<dbReference type="InterPro" id="IPR014169">
    <property type="entry name" value="Pal_lipo_C"/>
</dbReference>
<dbReference type="InterPro" id="IPR050330">
    <property type="entry name" value="Bact_OuterMem_StrucFunc"/>
</dbReference>
<evidence type="ECO:0000256" key="4">
    <source>
        <dbReference type="ARBA" id="ARBA00023139"/>
    </source>
</evidence>
<dbReference type="EMBL" id="JBHUIP010000012">
    <property type="protein sequence ID" value="MFD2263624.1"/>
    <property type="molecule type" value="Genomic_DNA"/>
</dbReference>
<dbReference type="PRINTS" id="PR01023">
    <property type="entry name" value="NAFLGMOTY"/>
</dbReference>
<comment type="function">
    <text evidence="8">Part of the Tol-Pal system, which plays a role in outer membrane invagination during cell division and is important for maintaining outer membrane integrity.</text>
</comment>
<evidence type="ECO:0000256" key="6">
    <source>
        <dbReference type="ARBA" id="ARBA00023288"/>
    </source>
</evidence>
<dbReference type="PROSITE" id="PS51257">
    <property type="entry name" value="PROKAR_LIPOPROTEIN"/>
    <property type="match status" value="1"/>
</dbReference>
<evidence type="ECO:0000256" key="10">
    <source>
        <dbReference type="SAM" id="SignalP"/>
    </source>
</evidence>
<evidence type="ECO:0000256" key="1">
    <source>
        <dbReference type="ARBA" id="ARBA00022618"/>
    </source>
</evidence>
<keyword evidence="3 8" id="KW-0472">Membrane</keyword>
<dbReference type="CDD" id="cd07185">
    <property type="entry name" value="OmpA_C-like"/>
    <property type="match status" value="1"/>
</dbReference>
<comment type="subcellular location">
    <subcellularLocation>
        <location evidence="8">Cell outer membrane</location>
        <topology evidence="8">Lipid-anchor</topology>
    </subcellularLocation>
</comment>
<reference evidence="13" key="1">
    <citation type="journal article" date="2019" name="Int. J. Syst. Evol. Microbiol.">
        <title>The Global Catalogue of Microorganisms (GCM) 10K type strain sequencing project: providing services to taxonomists for standard genome sequencing and annotation.</title>
        <authorList>
            <consortium name="The Broad Institute Genomics Platform"/>
            <consortium name="The Broad Institute Genome Sequencing Center for Infectious Disease"/>
            <person name="Wu L."/>
            <person name="Ma J."/>
        </authorList>
    </citation>
    <scope>NUCLEOTIDE SEQUENCE [LARGE SCALE GENOMIC DNA]</scope>
    <source>
        <strain evidence="13">CGMCC 1.19062</strain>
    </source>
</reference>
<accession>A0ABW5DUY5</accession>
<dbReference type="Proteomes" id="UP001597295">
    <property type="component" value="Unassembled WGS sequence"/>
</dbReference>
<feature type="chain" id="PRO_5047187650" description="Peptidoglycan-associated lipoprotein" evidence="10">
    <location>
        <begin position="17"/>
        <end position="182"/>
    </location>
</feature>
<dbReference type="InterPro" id="IPR006664">
    <property type="entry name" value="OMP_bac"/>
</dbReference>
<dbReference type="Gene3D" id="3.30.1330.60">
    <property type="entry name" value="OmpA-like domain"/>
    <property type="match status" value="1"/>
</dbReference>
<comment type="subunit">
    <text evidence="8">The Tol-Pal system is composed of five core proteins: the inner membrane proteins TolA, TolQ and TolR, the periplasmic protein TolB and the outer membrane protein Pal. They form a network linking the inner and outer membranes and the peptidoglycan layer.</text>
</comment>
<dbReference type="InterPro" id="IPR039001">
    <property type="entry name" value="Pal"/>
</dbReference>
<feature type="region of interest" description="Disordered" evidence="9">
    <location>
        <begin position="20"/>
        <end position="41"/>
    </location>
</feature>
<organism evidence="12 13">
    <name type="scientific">Lacibacterium aquatile</name>
    <dbReference type="NCBI Taxonomy" id="1168082"/>
    <lineage>
        <taxon>Bacteria</taxon>
        <taxon>Pseudomonadati</taxon>
        <taxon>Pseudomonadota</taxon>
        <taxon>Alphaproteobacteria</taxon>
        <taxon>Rhodospirillales</taxon>
        <taxon>Rhodospirillaceae</taxon>
    </lineage>
</organism>
<dbReference type="SUPFAM" id="SSF103088">
    <property type="entry name" value="OmpA-like"/>
    <property type="match status" value="1"/>
</dbReference>
<keyword evidence="1 8" id="KW-0132">Cell division</keyword>
<evidence type="ECO:0000256" key="8">
    <source>
        <dbReference type="HAMAP-Rule" id="MF_02204"/>
    </source>
</evidence>
<dbReference type="PANTHER" id="PTHR30329:SF21">
    <property type="entry name" value="LIPOPROTEIN YIAD-RELATED"/>
    <property type="match status" value="1"/>
</dbReference>
<feature type="domain" description="OmpA-like" evidence="11">
    <location>
        <begin position="67"/>
        <end position="182"/>
    </location>
</feature>
<evidence type="ECO:0000256" key="9">
    <source>
        <dbReference type="SAM" id="MobiDB-lite"/>
    </source>
</evidence>
<keyword evidence="5 8" id="KW-0998">Cell outer membrane</keyword>
<evidence type="ECO:0000313" key="13">
    <source>
        <dbReference type="Proteomes" id="UP001597295"/>
    </source>
</evidence>
<dbReference type="PANTHER" id="PTHR30329">
    <property type="entry name" value="STATOR ELEMENT OF FLAGELLAR MOTOR COMPLEX"/>
    <property type="match status" value="1"/>
</dbReference>
<dbReference type="PROSITE" id="PS01068">
    <property type="entry name" value="OMPA_1"/>
    <property type="match status" value="1"/>
</dbReference>
<evidence type="ECO:0000256" key="5">
    <source>
        <dbReference type="ARBA" id="ARBA00023237"/>
    </source>
</evidence>